<dbReference type="InterPro" id="IPR043733">
    <property type="entry name" value="DUF5677"/>
</dbReference>
<sequence>MAGERPDRVPASSFGRKSVFGEILETAAIQAVESGLPEDEAVEAAINAFFKVKSQIRNLIVRDLHMSKAAMLEEQEGWRRELESEVERDYGTAFANYAAALRVSYEIGSGLHEEYVRTGAADEYSPACQVLFLLHGRACTVAGEVLHLLRGGYADGANARHRTLHELATVIDILSGEGREELAARYIAYAAVERYKDMVEYQQNCERLGYTPYGADALLEAKQEYEAALEKYGPKFRKRNQWAAPLFPPGVDISIASLEQLVGLSHKRPFYSNANHQVHAGPRAALMNLHRRGMVSYIGVGARSGESVGEIAHGTLIHLLHCTACLVTRVHEATDTNLDDVMGIEVLRELVADAGKSFHRASARMTGT</sequence>
<comment type="caution">
    <text evidence="1">The sequence shown here is derived from an EMBL/GenBank/DDBJ whole genome shotgun (WGS) entry which is preliminary data.</text>
</comment>
<name>A0A511DCQ1_9PSEU</name>
<dbReference type="OrthoDB" id="7531258at2"/>
<dbReference type="AlphaFoldDB" id="A0A511DCQ1"/>
<dbReference type="Pfam" id="PF18928">
    <property type="entry name" value="DUF5677"/>
    <property type="match status" value="1"/>
</dbReference>
<evidence type="ECO:0000313" key="2">
    <source>
        <dbReference type="Proteomes" id="UP000321328"/>
    </source>
</evidence>
<evidence type="ECO:0000313" key="1">
    <source>
        <dbReference type="EMBL" id="GEL20738.1"/>
    </source>
</evidence>
<organism evidence="1 2">
    <name type="scientific">Pseudonocardia asaccharolytica DSM 44247 = NBRC 16224</name>
    <dbReference type="NCBI Taxonomy" id="1123024"/>
    <lineage>
        <taxon>Bacteria</taxon>
        <taxon>Bacillati</taxon>
        <taxon>Actinomycetota</taxon>
        <taxon>Actinomycetes</taxon>
        <taxon>Pseudonocardiales</taxon>
        <taxon>Pseudonocardiaceae</taxon>
        <taxon>Pseudonocardia</taxon>
    </lineage>
</organism>
<dbReference type="Proteomes" id="UP000321328">
    <property type="component" value="Unassembled WGS sequence"/>
</dbReference>
<protein>
    <submittedName>
        <fullName evidence="1">Uncharacterized protein</fullName>
    </submittedName>
</protein>
<keyword evidence="2" id="KW-1185">Reference proteome</keyword>
<dbReference type="STRING" id="1123024.GCA_000423625_03510"/>
<proteinExistence type="predicted"/>
<accession>A0A511DCQ1</accession>
<dbReference type="RefSeq" id="WP_147201321.1">
    <property type="nucleotide sequence ID" value="NZ_AUII01000018.1"/>
</dbReference>
<gene>
    <name evidence="1" type="ORF">PA7_45750</name>
</gene>
<reference evidence="1 2" key="1">
    <citation type="submission" date="2019-07" db="EMBL/GenBank/DDBJ databases">
        <title>Whole genome shotgun sequence of Pseudonocardia asaccharolytica NBRC 16224.</title>
        <authorList>
            <person name="Hosoyama A."/>
            <person name="Uohara A."/>
            <person name="Ohji S."/>
            <person name="Ichikawa N."/>
        </authorList>
    </citation>
    <scope>NUCLEOTIDE SEQUENCE [LARGE SCALE GENOMIC DNA]</scope>
    <source>
        <strain evidence="1 2">NBRC 16224</strain>
    </source>
</reference>
<dbReference type="EMBL" id="BJVI01000088">
    <property type="protein sequence ID" value="GEL20738.1"/>
    <property type="molecule type" value="Genomic_DNA"/>
</dbReference>